<sequence length="622" mass="68059">MKYKITRRDFLNGVAVTAGASLLAPDELFAQSVPATAATYYPPTRTGMRGNHPGSFDVMHGLAWAGQKPDQHHELDEHYDLVVVGAGVSGLAAARFYQKRMGPQAKILLLDNHDDFGGHAKRNEFEYAGYMRLGIGGSVNLDGPSDYSMISKNLLDDIGVDLDAMRADMGEFDFLGADADSMFALPGPDGHVKVRGSWIRLMLGIGDYPSAIRALPLPVSEQDLVIELISGDRDYLEELSLGEKSAYIESTSYAEFLSQRVGLSTETISIFYPFPKLMFGPAATRISILEAFYLGSPGIRSMTWLGDLLAQLLDSAVSGLESLYFPDGNASVARLLVQKLIPAVAPDSQGFEDIALSRFDYGALDLEQQSVRLRLNSTVVGVRETSGKGVDVDYVRDGKALRVTGDHCVLACYNAAIPYICPQLPQIQKEALDYGVKVPLVWVNVLIADGQAFSKLGVGRVNCPDDPFVVVTVPPATKTGGNRPPAGPEEPMVIFMMGVPSVDPVDGEKSREILRRSRHQVYGTPFETYEQQVRDQLQGLLGEYGFRHERDIQAITVNRWAHGYAYEYMQLDDPQWEAGQAPHEIGRAQFGRISIANSDSEAHAYLDSAIDAAWRAVAEQVA</sequence>
<dbReference type="Pfam" id="PF13450">
    <property type="entry name" value="NAD_binding_8"/>
    <property type="match status" value="1"/>
</dbReference>
<reference evidence="2 3" key="1">
    <citation type="submission" date="2023-10" db="EMBL/GenBank/DDBJ databases">
        <title>Two novel species belonging to the OM43/NOR5 clade.</title>
        <authorList>
            <person name="Park M."/>
        </authorList>
    </citation>
    <scope>NUCLEOTIDE SEQUENCE [LARGE SCALE GENOMIC DNA]</scope>
    <source>
        <strain evidence="2 3">IMCC43200</strain>
    </source>
</reference>
<dbReference type="InterPro" id="IPR006311">
    <property type="entry name" value="TAT_signal"/>
</dbReference>
<dbReference type="NCBIfam" id="TIGR01409">
    <property type="entry name" value="TAT_signal_seq"/>
    <property type="match status" value="1"/>
</dbReference>
<protein>
    <submittedName>
        <fullName evidence="2">NAD(P)-binding protein</fullName>
    </submittedName>
</protein>
<dbReference type="RefSeq" id="WP_407349441.1">
    <property type="nucleotide sequence ID" value="NZ_CP136864.1"/>
</dbReference>
<evidence type="ECO:0000313" key="3">
    <source>
        <dbReference type="Proteomes" id="UP001626537"/>
    </source>
</evidence>
<dbReference type="InterPro" id="IPR019546">
    <property type="entry name" value="TAT_signal_bac_arc"/>
</dbReference>
<accession>A0ABZ0I7T9</accession>
<dbReference type="InterPro" id="IPR036188">
    <property type="entry name" value="FAD/NAD-bd_sf"/>
</dbReference>
<gene>
    <name evidence="2" type="ORF">R0135_06470</name>
</gene>
<dbReference type="Gene3D" id="3.50.50.60">
    <property type="entry name" value="FAD/NAD(P)-binding domain"/>
    <property type="match status" value="1"/>
</dbReference>
<keyword evidence="3" id="KW-1185">Reference proteome</keyword>
<dbReference type="SUPFAM" id="SSF51905">
    <property type="entry name" value="FAD/NAD(P)-binding domain"/>
    <property type="match status" value="1"/>
</dbReference>
<keyword evidence="1" id="KW-0732">Signal</keyword>
<name>A0ABZ0I7T9_9GAMM</name>
<dbReference type="EMBL" id="CP136864">
    <property type="protein sequence ID" value="WOJ94808.1"/>
    <property type="molecule type" value="Genomic_DNA"/>
</dbReference>
<organism evidence="2 3">
    <name type="scientific">Congregibacter variabilis</name>
    <dbReference type="NCBI Taxonomy" id="3081200"/>
    <lineage>
        <taxon>Bacteria</taxon>
        <taxon>Pseudomonadati</taxon>
        <taxon>Pseudomonadota</taxon>
        <taxon>Gammaproteobacteria</taxon>
        <taxon>Cellvibrionales</taxon>
        <taxon>Halieaceae</taxon>
        <taxon>Congregibacter</taxon>
    </lineage>
</organism>
<dbReference type="Proteomes" id="UP001626537">
    <property type="component" value="Chromosome"/>
</dbReference>
<proteinExistence type="predicted"/>
<evidence type="ECO:0000313" key="2">
    <source>
        <dbReference type="EMBL" id="WOJ94808.1"/>
    </source>
</evidence>
<dbReference type="PROSITE" id="PS51318">
    <property type="entry name" value="TAT"/>
    <property type="match status" value="1"/>
</dbReference>
<evidence type="ECO:0000256" key="1">
    <source>
        <dbReference type="ARBA" id="ARBA00022729"/>
    </source>
</evidence>